<proteinExistence type="predicted"/>
<gene>
    <name evidence="1" type="ORF">C8J24_0307</name>
</gene>
<dbReference type="GO" id="GO:0016226">
    <property type="term" value="P:iron-sulfur cluster assembly"/>
    <property type="evidence" value="ECO:0007669"/>
    <property type="project" value="InterPro"/>
</dbReference>
<evidence type="ECO:0000313" key="1">
    <source>
        <dbReference type="EMBL" id="PTM46928.1"/>
    </source>
</evidence>
<sequence length="162" mass="16512">MNAPLYNAEILRLAASIPYHERLNAPMATAERRSPICGSRVTVDVDMGADGRVAAVGLLVRACALGQASSSLLASSIVGRTPAELAAARDAITAWLARTGDAPDWPGMDVFAPALDYTARHPSIRLAFEAAAEAAEAAANTASGHAEVSVTAPASASAGTDV</sequence>
<dbReference type="Gene3D" id="3.90.1010.10">
    <property type="match status" value="1"/>
</dbReference>
<dbReference type="Proteomes" id="UP000240996">
    <property type="component" value="Unassembled WGS sequence"/>
</dbReference>
<evidence type="ECO:0000313" key="2">
    <source>
        <dbReference type="Proteomes" id="UP000240996"/>
    </source>
</evidence>
<dbReference type="InterPro" id="IPR002871">
    <property type="entry name" value="NIF_FeS_clus_asmbl_NifU_N"/>
</dbReference>
<dbReference type="EMBL" id="PZZN01000001">
    <property type="protein sequence ID" value="PTM46928.1"/>
    <property type="molecule type" value="Genomic_DNA"/>
</dbReference>
<dbReference type="GO" id="GO:0005506">
    <property type="term" value="F:iron ion binding"/>
    <property type="evidence" value="ECO:0007669"/>
    <property type="project" value="InterPro"/>
</dbReference>
<protein>
    <submittedName>
        <fullName evidence="1">NifU-like protein involved in Fe-S cluster formation</fullName>
    </submittedName>
</protein>
<dbReference type="AlphaFoldDB" id="A0A2T4YSY6"/>
<dbReference type="CDD" id="cd06664">
    <property type="entry name" value="IscU_like"/>
    <property type="match status" value="1"/>
</dbReference>
<name>A0A2T4YSY6_9SPHN</name>
<organism evidence="1 2">
    <name type="scientific">Sphingomonas aerolata</name>
    <dbReference type="NCBI Taxonomy" id="185951"/>
    <lineage>
        <taxon>Bacteria</taxon>
        <taxon>Pseudomonadati</taxon>
        <taxon>Pseudomonadota</taxon>
        <taxon>Alphaproteobacteria</taxon>
        <taxon>Sphingomonadales</taxon>
        <taxon>Sphingomonadaceae</taxon>
        <taxon>Sphingomonas</taxon>
    </lineage>
</organism>
<keyword evidence="2" id="KW-1185">Reference proteome</keyword>
<comment type="caution">
    <text evidence="1">The sequence shown here is derived from an EMBL/GenBank/DDBJ whole genome shotgun (WGS) entry which is preliminary data.</text>
</comment>
<dbReference type="RefSeq" id="WP_107929801.1">
    <property type="nucleotide sequence ID" value="NZ_PZZN01000001.1"/>
</dbReference>
<dbReference type="SUPFAM" id="SSF82649">
    <property type="entry name" value="SufE/NifU"/>
    <property type="match status" value="1"/>
</dbReference>
<accession>A0A2T4YSY6</accession>
<reference evidence="1 2" key="1">
    <citation type="submission" date="2018-04" db="EMBL/GenBank/DDBJ databases">
        <title>Genomic Encyclopedia of Type Strains, Phase III (KMG-III): the genomes of soil and plant-associated and newly described type strains.</title>
        <authorList>
            <person name="Whitman W."/>
        </authorList>
    </citation>
    <scope>NUCLEOTIDE SEQUENCE [LARGE SCALE GENOMIC DNA]</scope>
    <source>
        <strain evidence="1 2">NW12</strain>
    </source>
</reference>
<dbReference type="GO" id="GO:0051536">
    <property type="term" value="F:iron-sulfur cluster binding"/>
    <property type="evidence" value="ECO:0007669"/>
    <property type="project" value="InterPro"/>
</dbReference>